<reference evidence="1 2" key="1">
    <citation type="submission" date="2017-06" db="EMBL/GenBank/DDBJ databases">
        <title>Draft Genome Sequence of Natranaerobius trueperi halophilic, alkalithermophilic bacteria from soda lakes.</title>
        <authorList>
            <person name="Zhao B."/>
        </authorList>
    </citation>
    <scope>NUCLEOTIDE SEQUENCE [LARGE SCALE GENOMIC DNA]</scope>
    <source>
        <strain evidence="1 2">DSM 18760</strain>
    </source>
</reference>
<comment type="caution">
    <text evidence="1">The sequence shown here is derived from an EMBL/GenBank/DDBJ whole genome shotgun (WGS) entry which is preliminary data.</text>
</comment>
<name>A0A226C070_9FIRM</name>
<keyword evidence="2" id="KW-1185">Reference proteome</keyword>
<evidence type="ECO:0000313" key="1">
    <source>
        <dbReference type="EMBL" id="OWZ84442.1"/>
    </source>
</evidence>
<dbReference type="AlphaFoldDB" id="A0A226C070"/>
<sequence length="63" mass="7332">MLNKFGFQPEGAKWQTNYESFGEKDKLTSVKDLFAFVSDKPFLEKVLKQLDKVSPLGELHIWK</sequence>
<proteinExistence type="predicted"/>
<protein>
    <submittedName>
        <fullName evidence="1">Uncharacterized protein</fullName>
    </submittedName>
</protein>
<accession>A0A226C070</accession>
<dbReference type="EMBL" id="NIQC01000004">
    <property type="protein sequence ID" value="OWZ84442.1"/>
    <property type="molecule type" value="Genomic_DNA"/>
</dbReference>
<organism evidence="1 2">
    <name type="scientific">Natranaerobius trueperi</name>
    <dbReference type="NCBI Taxonomy" id="759412"/>
    <lineage>
        <taxon>Bacteria</taxon>
        <taxon>Bacillati</taxon>
        <taxon>Bacillota</taxon>
        <taxon>Clostridia</taxon>
        <taxon>Natranaerobiales</taxon>
        <taxon>Natranaerobiaceae</taxon>
        <taxon>Natranaerobius</taxon>
    </lineage>
</organism>
<gene>
    <name evidence="1" type="ORF">CDO51_02755</name>
</gene>
<dbReference type="Proteomes" id="UP000214588">
    <property type="component" value="Unassembled WGS sequence"/>
</dbReference>
<dbReference type="RefSeq" id="WP_089022773.1">
    <property type="nucleotide sequence ID" value="NZ_NIQC01000004.1"/>
</dbReference>
<evidence type="ECO:0000313" key="2">
    <source>
        <dbReference type="Proteomes" id="UP000214588"/>
    </source>
</evidence>